<dbReference type="SUPFAM" id="SSF52540">
    <property type="entry name" value="P-loop containing nucleoside triphosphate hydrolases"/>
    <property type="match status" value="1"/>
</dbReference>
<dbReference type="Gene3D" id="3.40.50.300">
    <property type="entry name" value="P-loop containing nucleotide triphosphate hydrolases"/>
    <property type="match status" value="1"/>
</dbReference>
<dbReference type="PROSITE" id="PS50893">
    <property type="entry name" value="ABC_TRANSPORTER_2"/>
    <property type="match status" value="1"/>
</dbReference>
<name>A0A497E5G3_UNCAE</name>
<dbReference type="GO" id="GO:0005524">
    <property type="term" value="F:ATP binding"/>
    <property type="evidence" value="ECO:0007669"/>
    <property type="project" value="UniProtKB-KW"/>
</dbReference>
<proteinExistence type="predicted"/>
<evidence type="ECO:0000256" key="1">
    <source>
        <dbReference type="ARBA" id="ARBA00004202"/>
    </source>
</evidence>
<evidence type="ECO:0000256" key="4">
    <source>
        <dbReference type="ARBA" id="ARBA00022741"/>
    </source>
</evidence>
<dbReference type="SMART" id="SM00382">
    <property type="entry name" value="AAA"/>
    <property type="match status" value="1"/>
</dbReference>
<keyword evidence="2" id="KW-0813">Transport</keyword>
<evidence type="ECO:0000256" key="5">
    <source>
        <dbReference type="ARBA" id="ARBA00022840"/>
    </source>
</evidence>
<evidence type="ECO:0000313" key="9">
    <source>
        <dbReference type="Proteomes" id="UP000279422"/>
    </source>
</evidence>
<dbReference type="InterPro" id="IPR003439">
    <property type="entry name" value="ABC_transporter-like_ATP-bd"/>
</dbReference>
<reference evidence="8 9" key="1">
    <citation type="submission" date="2018-06" db="EMBL/GenBank/DDBJ databases">
        <title>Extensive metabolic versatility and redundancy in microbially diverse, dynamic hydrothermal sediments.</title>
        <authorList>
            <person name="Dombrowski N."/>
            <person name="Teske A."/>
            <person name="Baker B.J."/>
        </authorList>
    </citation>
    <scope>NUCLEOTIDE SEQUENCE [LARGE SCALE GENOMIC DNA]</scope>
    <source>
        <strain evidence="8">B47_G16</strain>
    </source>
</reference>
<dbReference type="AlphaFoldDB" id="A0A497E5G3"/>
<dbReference type="InterPro" id="IPR017871">
    <property type="entry name" value="ABC_transporter-like_CS"/>
</dbReference>
<dbReference type="InterPro" id="IPR050166">
    <property type="entry name" value="ABC_transporter_ATP-bind"/>
</dbReference>
<protein>
    <submittedName>
        <fullName evidence="8">ABC transporter ATP-binding protein</fullName>
    </submittedName>
</protein>
<evidence type="ECO:0000256" key="2">
    <source>
        <dbReference type="ARBA" id="ARBA00022448"/>
    </source>
</evidence>
<feature type="domain" description="ABC transporter" evidence="7">
    <location>
        <begin position="2"/>
        <end position="249"/>
    </location>
</feature>
<dbReference type="PROSITE" id="PS00211">
    <property type="entry name" value="ABC_TRANSPORTER_1"/>
    <property type="match status" value="1"/>
</dbReference>
<evidence type="ECO:0000256" key="3">
    <source>
        <dbReference type="ARBA" id="ARBA00022475"/>
    </source>
</evidence>
<dbReference type="InterPro" id="IPR027417">
    <property type="entry name" value="P-loop_NTPase"/>
</dbReference>
<dbReference type="PANTHER" id="PTHR42788:SF7">
    <property type="entry name" value="NITRATE ABC TRANSPORTER ATP-BINDING PROTEIN"/>
    <property type="match status" value="1"/>
</dbReference>
<dbReference type="GO" id="GO:0016887">
    <property type="term" value="F:ATP hydrolysis activity"/>
    <property type="evidence" value="ECO:0007669"/>
    <property type="project" value="InterPro"/>
</dbReference>
<keyword evidence="4" id="KW-0547">Nucleotide-binding</keyword>
<dbReference type="PANTHER" id="PTHR42788">
    <property type="entry name" value="TAURINE IMPORT ATP-BINDING PROTEIN-RELATED"/>
    <property type="match status" value="1"/>
</dbReference>
<keyword evidence="6" id="KW-0472">Membrane</keyword>
<comment type="caution">
    <text evidence="8">The sequence shown here is derived from an EMBL/GenBank/DDBJ whole genome shotgun (WGS) entry which is preliminary data.</text>
</comment>
<evidence type="ECO:0000313" key="8">
    <source>
        <dbReference type="EMBL" id="RLE09213.1"/>
    </source>
</evidence>
<organism evidence="8 9">
    <name type="scientific">Aerophobetes bacterium</name>
    <dbReference type="NCBI Taxonomy" id="2030807"/>
    <lineage>
        <taxon>Bacteria</taxon>
        <taxon>Candidatus Aerophobota</taxon>
    </lineage>
</organism>
<dbReference type="Pfam" id="PF00005">
    <property type="entry name" value="ABC_tran"/>
    <property type="match status" value="1"/>
</dbReference>
<evidence type="ECO:0000259" key="7">
    <source>
        <dbReference type="PROSITE" id="PS50893"/>
    </source>
</evidence>
<dbReference type="GO" id="GO:0005886">
    <property type="term" value="C:plasma membrane"/>
    <property type="evidence" value="ECO:0007669"/>
    <property type="project" value="UniProtKB-SubCell"/>
</dbReference>
<dbReference type="Proteomes" id="UP000279422">
    <property type="component" value="Unassembled WGS sequence"/>
</dbReference>
<evidence type="ECO:0000256" key="6">
    <source>
        <dbReference type="ARBA" id="ARBA00023136"/>
    </source>
</evidence>
<keyword evidence="5 8" id="KW-0067">ATP-binding</keyword>
<keyword evidence="3" id="KW-1003">Cell membrane</keyword>
<sequence length="264" mass="29626">MLKISHLTKIFFKGTPNENVALRDINLEVASGDFITIIGSNGAGKTTLLNLISGVYLPDKGKIEINGKNVSNLPEHKRAKFIGRVFQDPLQGTASSLTIEENLAIASLKGQKKRLRFAVTRKKREEFKEKLRALGLGLENRLQERVGLLSGGQRQALTILMATLSKPDLLLLDEHTASLDPKTAQKIILLTEEIVAHHKLTTLMVTHNMEEALKFGNRTIMMHEGEIVLDIKGEERERMSVKDLLDKFSEVRKERLVEDKMLLV</sequence>
<gene>
    <name evidence="8" type="ORF">DRJ00_04780</name>
</gene>
<comment type="subcellular location">
    <subcellularLocation>
        <location evidence="1">Cell membrane</location>
        <topology evidence="1">Peripheral membrane protein</topology>
    </subcellularLocation>
</comment>
<accession>A0A497E5G3</accession>
<dbReference type="InterPro" id="IPR003593">
    <property type="entry name" value="AAA+_ATPase"/>
</dbReference>
<dbReference type="EMBL" id="QMPZ01000056">
    <property type="protein sequence ID" value="RLE09213.1"/>
    <property type="molecule type" value="Genomic_DNA"/>
</dbReference>